<evidence type="ECO:0000313" key="3">
    <source>
        <dbReference type="EMBL" id="QJH97673.1"/>
    </source>
</evidence>
<feature type="transmembrane region" description="Helical" evidence="1">
    <location>
        <begin position="120"/>
        <end position="139"/>
    </location>
</feature>
<accession>A0A6H1ZMR3</accession>
<feature type="transmembrane region" description="Helical" evidence="1">
    <location>
        <begin position="146"/>
        <end position="169"/>
    </location>
</feature>
<keyword evidence="1" id="KW-0812">Transmembrane</keyword>
<sequence>MNVGSFEFVARLIDAFTKPFKEMINGMTKGQVEVTGLTKSVDKMNNSFTATYGTWLNIMFLSMQLNRVFGGLRDLLFQIYLNSIFMEFTFGMLAAIGPIIDPLLDILYGLLDIFYGLPEGMQLAIGGFFLLMGAILSLIPLIAGIALLLGPMGLGPAIAAAGGLIPYLVGGLSTLASGFIAILPPVLAIIAIIVALWLAWQYNFGNIQEHVAKLFEFLAGIFGGIIKIFQGLWDIIMGIIEVNPDKIVAGLTKMGSGIWDIFSNLFINIPIELAKFFFDILVAVGKWAGEWLLKVGKLLADIIQAILDWDIVKKFAKIFADIILAIVKWGIDMGSKAVTAGAELINGLVKGIKSVAYKIGEAIWNAIPKEVRDFIKGTGELVGGIASGIGNVASAINPFDDFLFRPGQAPVRFSPQDTIVGMKDISSLGRGNNNYGGNEASFVSNITINVGSASRSDLDTLKRELNQSMESDFKRLTSGWR</sequence>
<keyword evidence="1" id="KW-1133">Transmembrane helix</keyword>
<feature type="transmembrane region" description="Helical" evidence="1">
    <location>
        <begin position="175"/>
        <end position="199"/>
    </location>
</feature>
<name>A0A6H1ZMR3_9ZZZZ</name>
<gene>
    <name evidence="2" type="ORF">TM448A01271_0004</name>
    <name evidence="3" type="ORF">TM448B01062_0018</name>
</gene>
<keyword evidence="1" id="KW-0472">Membrane</keyword>
<organism evidence="2">
    <name type="scientific">viral metagenome</name>
    <dbReference type="NCBI Taxonomy" id="1070528"/>
    <lineage>
        <taxon>unclassified sequences</taxon>
        <taxon>metagenomes</taxon>
        <taxon>organismal metagenomes</taxon>
    </lineage>
</organism>
<evidence type="ECO:0000313" key="2">
    <source>
        <dbReference type="EMBL" id="QJA49216.1"/>
    </source>
</evidence>
<feature type="transmembrane region" description="Helical" evidence="1">
    <location>
        <begin position="211"/>
        <end position="233"/>
    </location>
</feature>
<dbReference type="EMBL" id="MT144696">
    <property type="protein sequence ID" value="QJH97673.1"/>
    <property type="molecule type" value="Genomic_DNA"/>
</dbReference>
<reference evidence="2" key="1">
    <citation type="submission" date="2020-03" db="EMBL/GenBank/DDBJ databases">
        <title>The deep terrestrial virosphere.</title>
        <authorList>
            <person name="Holmfeldt K."/>
            <person name="Nilsson E."/>
            <person name="Simone D."/>
            <person name="Lopez-Fernandez M."/>
            <person name="Wu X."/>
            <person name="de Brujin I."/>
            <person name="Lundin D."/>
            <person name="Andersson A."/>
            <person name="Bertilsson S."/>
            <person name="Dopson M."/>
        </authorList>
    </citation>
    <scope>NUCLEOTIDE SEQUENCE</scope>
    <source>
        <strain evidence="2">TM448A01271</strain>
        <strain evidence="3">TM448B01062</strain>
    </source>
</reference>
<dbReference type="EMBL" id="MT144125">
    <property type="protein sequence ID" value="QJA49216.1"/>
    <property type="molecule type" value="Genomic_DNA"/>
</dbReference>
<protein>
    <submittedName>
        <fullName evidence="2">Putative tail tape measure protein</fullName>
    </submittedName>
</protein>
<evidence type="ECO:0000256" key="1">
    <source>
        <dbReference type="SAM" id="Phobius"/>
    </source>
</evidence>
<dbReference type="AlphaFoldDB" id="A0A6H1ZMR3"/>
<proteinExistence type="predicted"/>
<feature type="transmembrane region" description="Helical" evidence="1">
    <location>
        <begin position="52"/>
        <end position="72"/>
    </location>
</feature>
<feature type="transmembrane region" description="Helical" evidence="1">
    <location>
        <begin position="79"/>
        <end position="100"/>
    </location>
</feature>